<dbReference type="GO" id="GO:0000062">
    <property type="term" value="F:fatty-acyl-CoA binding"/>
    <property type="evidence" value="ECO:0007669"/>
    <property type="project" value="InterPro"/>
</dbReference>
<keyword evidence="5" id="KW-1185">Reference proteome</keyword>
<dbReference type="InterPro" id="IPR035984">
    <property type="entry name" value="Acyl-CoA-binding_sf"/>
</dbReference>
<dbReference type="Proteomes" id="UP000268321">
    <property type="component" value="Unassembled WGS sequence"/>
</dbReference>
<feature type="transmembrane region" description="Helical" evidence="2">
    <location>
        <begin position="303"/>
        <end position="322"/>
    </location>
</feature>
<dbReference type="OrthoDB" id="346910at2759"/>
<dbReference type="SUPFAM" id="SSF47027">
    <property type="entry name" value="Acyl-CoA binding protein"/>
    <property type="match status" value="1"/>
</dbReference>
<dbReference type="InterPro" id="IPR014352">
    <property type="entry name" value="FERM/acyl-CoA-bd_prot_sf"/>
</dbReference>
<gene>
    <name evidence="4" type="ORF">METBISCDRAFT_30426</name>
</gene>
<keyword evidence="2" id="KW-0812">Transmembrane</keyword>
<proteinExistence type="predicted"/>
<feature type="domain" description="ACB" evidence="3">
    <location>
        <begin position="5"/>
        <end position="103"/>
    </location>
</feature>
<name>A0A4P9ZFB7_9ASCO</name>
<dbReference type="Pfam" id="PF00887">
    <property type="entry name" value="ACBP"/>
    <property type="match status" value="1"/>
</dbReference>
<sequence>MSDSIDRVFVKAITTIRALSSRSSYGLLPRPPAENRIKLYGLYKQATEGNVQGTMSRPEGHTMEDEGAKKKWDAWKREERLSKTEAKRQYIIYLISTMRVYASGTSEARELLSELEYLWDQIKDLAYTEDDTYTYLNPSHPFTDSLVQPPLVHSYMDRSDRFSVGTPWPLPSTGSISASQQFKNNSEQIYLHSRRNTRLLLNDSAVVPRGHKNFSRSVVLVGGAGGSAAVVAASTLEDFRTWQGHINLIINKLSRDFASRRGTHNPCQSDSESESCGGSGVRTRLLRLLRCAAGYLAHLTKNMSISVFAILFVLWCVNRNVVIRRTIVKKQSDGKSLKELVINMVINTDENKWFVRILAFINSVVGFV</sequence>
<dbReference type="InterPro" id="IPR000582">
    <property type="entry name" value="Acyl-CoA-binding_protein"/>
</dbReference>
<dbReference type="EMBL" id="ML004446">
    <property type="protein sequence ID" value="RKP31142.1"/>
    <property type="molecule type" value="Genomic_DNA"/>
</dbReference>
<dbReference type="GO" id="GO:0006631">
    <property type="term" value="P:fatty acid metabolic process"/>
    <property type="evidence" value="ECO:0007669"/>
    <property type="project" value="TreeGrafter"/>
</dbReference>
<dbReference type="Gene3D" id="1.20.80.10">
    <property type="match status" value="1"/>
</dbReference>
<evidence type="ECO:0000313" key="4">
    <source>
        <dbReference type="EMBL" id="RKP31142.1"/>
    </source>
</evidence>
<keyword evidence="1" id="KW-0446">Lipid-binding</keyword>
<protein>
    <recommendedName>
        <fullName evidence="3">ACB domain-containing protein</fullName>
    </recommendedName>
</protein>
<reference evidence="5" key="1">
    <citation type="journal article" date="2018" name="Nat. Microbiol.">
        <title>Leveraging single-cell genomics to expand the fungal tree of life.</title>
        <authorList>
            <person name="Ahrendt S.R."/>
            <person name="Quandt C.A."/>
            <person name="Ciobanu D."/>
            <person name="Clum A."/>
            <person name="Salamov A."/>
            <person name="Andreopoulos B."/>
            <person name="Cheng J.F."/>
            <person name="Woyke T."/>
            <person name="Pelin A."/>
            <person name="Henrissat B."/>
            <person name="Reynolds N.K."/>
            <person name="Benny G.L."/>
            <person name="Smith M.E."/>
            <person name="James T.Y."/>
            <person name="Grigoriev I.V."/>
        </authorList>
    </citation>
    <scope>NUCLEOTIDE SEQUENCE [LARGE SCALE GENOMIC DNA]</scope>
    <source>
        <strain evidence="5">Baker2002</strain>
    </source>
</reference>
<keyword evidence="2" id="KW-1133">Transmembrane helix</keyword>
<dbReference type="PANTHER" id="PTHR23310:SF133">
    <property type="entry name" value="COA BINDING PROTEIN, PUTATIVE (AFU_ORTHOLOGUE AFUA_1G12300)-RELATED"/>
    <property type="match status" value="1"/>
</dbReference>
<keyword evidence="2" id="KW-0472">Membrane</keyword>
<organism evidence="4 5">
    <name type="scientific">Metschnikowia bicuspidata</name>
    <dbReference type="NCBI Taxonomy" id="27322"/>
    <lineage>
        <taxon>Eukaryota</taxon>
        <taxon>Fungi</taxon>
        <taxon>Dikarya</taxon>
        <taxon>Ascomycota</taxon>
        <taxon>Saccharomycotina</taxon>
        <taxon>Pichiomycetes</taxon>
        <taxon>Metschnikowiaceae</taxon>
        <taxon>Metschnikowia</taxon>
    </lineage>
</organism>
<evidence type="ECO:0000313" key="5">
    <source>
        <dbReference type="Proteomes" id="UP000268321"/>
    </source>
</evidence>
<evidence type="ECO:0000259" key="3">
    <source>
        <dbReference type="PROSITE" id="PS51228"/>
    </source>
</evidence>
<evidence type="ECO:0000256" key="2">
    <source>
        <dbReference type="SAM" id="Phobius"/>
    </source>
</evidence>
<dbReference type="PROSITE" id="PS51228">
    <property type="entry name" value="ACB_2"/>
    <property type="match status" value="1"/>
</dbReference>
<accession>A0A4P9ZFB7</accession>
<dbReference type="AlphaFoldDB" id="A0A4P9ZFB7"/>
<evidence type="ECO:0000256" key="1">
    <source>
        <dbReference type="ARBA" id="ARBA00023121"/>
    </source>
</evidence>
<dbReference type="PANTHER" id="PTHR23310">
    <property type="entry name" value="ACYL-COA-BINDING PROTEIN, ACBP"/>
    <property type="match status" value="1"/>
</dbReference>